<name>A0ABV4BV16_9MYCO</name>
<organism evidence="2 3">
    <name type="scientific">Mycobacterium servetii</name>
    <dbReference type="NCBI Taxonomy" id="3237418"/>
    <lineage>
        <taxon>Bacteria</taxon>
        <taxon>Bacillati</taxon>
        <taxon>Actinomycetota</taxon>
        <taxon>Actinomycetes</taxon>
        <taxon>Mycobacteriales</taxon>
        <taxon>Mycobacteriaceae</taxon>
        <taxon>Mycobacterium</taxon>
    </lineage>
</organism>
<dbReference type="SMART" id="SM00855">
    <property type="entry name" value="PGAM"/>
    <property type="match status" value="1"/>
</dbReference>
<dbReference type="InterPro" id="IPR038332">
    <property type="entry name" value="PPE_sf"/>
</dbReference>
<dbReference type="SUPFAM" id="SSF53254">
    <property type="entry name" value="Phosphoglycerate mutase-like"/>
    <property type="match status" value="1"/>
</dbReference>
<dbReference type="Gene3D" id="3.40.50.1240">
    <property type="entry name" value="Phosphoglycerate mutase-like"/>
    <property type="match status" value="1"/>
</dbReference>
<dbReference type="Pfam" id="PF00300">
    <property type="entry name" value="His_Phos_1"/>
    <property type="match status" value="1"/>
</dbReference>
<dbReference type="EMBL" id="JBGEDP010000001">
    <property type="protein sequence ID" value="MEY8014150.1"/>
    <property type="molecule type" value="Genomic_DNA"/>
</dbReference>
<protein>
    <submittedName>
        <fullName evidence="2">PE domain-containing protein</fullName>
    </submittedName>
</protein>
<dbReference type="RefSeq" id="WP_369736808.1">
    <property type="nucleotide sequence ID" value="NZ_JBGEDP010000001.1"/>
</dbReference>
<keyword evidence="3" id="KW-1185">Reference proteome</keyword>
<sequence length="504" mass="50052">MSSVLVAPEMLEGAAADLARIGAAVRAGNLAAAVPTTGMAAAGADEVSVMAAALFGAHARQYQAAAAQAAAYYEQFVGTLNAAAASYADAEVAGSTLLGGVRSLVADGFQALVYGPAHAVGEAWIDSPAGRVLDPIINAPIDLLLGRALIGNGAAGTAAAPIGGAGGLLFGDGGAGTIDAAGGRGGLFVGNAGTGVVAPSGGGGQPIVIDFVRHGQSIGNALNLIDTGVPGTGLTQLGQQEATAVAHLLAGQGPYAGIFESQLTRVQETAAPLASLLQVTPQVLPGLNEVNAGLFDGLPQLSPAGLLYLPGPLAWTLGLPLMPMLAPGSIDFNGVVFDQGFTNALQTMYATAMANPVHAANGQITDVAYSSEFAIEVGTLMTVNNPDPLLMLTHPLANTGMVVMQGDPQSGWTLVSWDGVPVPPASLPTELFVDVRNVMVAPQFAAFDVVAALPTGDPATIVDAIGNGADQIGAAVTQFPGAVTQDIVDAVGVPGPGALSSLLP</sequence>
<dbReference type="Pfam" id="PF00934">
    <property type="entry name" value="PE"/>
    <property type="match status" value="1"/>
</dbReference>
<proteinExistence type="predicted"/>
<comment type="caution">
    <text evidence="2">The sequence shown here is derived from an EMBL/GenBank/DDBJ whole genome shotgun (WGS) entry which is preliminary data.</text>
</comment>
<reference evidence="2 3" key="1">
    <citation type="submission" date="2024-08" db="EMBL/GenBank/DDBJ databases">
        <title>Mycobacterium servetensis sp. nov., a novel rapid-growing mycobacterial species recovered from a human patient in Zaragoza, Spain.</title>
        <authorList>
            <person name="Tristancho-Baro A.I."/>
            <person name="Buenestado-Serrano S."/>
            <person name="Garcia De Viedma D."/>
            <person name="Milagro-Beamonte A."/>
            <person name="Burillo N."/>
            <person name="Sanz S."/>
            <person name="Lopez-Calleja A.I."/>
            <person name="Penas-Utrilla D."/>
            <person name="Guardingo M."/>
            <person name="Garcia M.J."/>
            <person name="Vinuelas-Bayon J."/>
        </authorList>
    </citation>
    <scope>NUCLEOTIDE SEQUENCE [LARGE SCALE GENOMIC DNA]</scope>
    <source>
        <strain evidence="3">HUMS_12744610</strain>
    </source>
</reference>
<evidence type="ECO:0000313" key="3">
    <source>
        <dbReference type="Proteomes" id="UP001564760"/>
    </source>
</evidence>
<evidence type="ECO:0000313" key="2">
    <source>
        <dbReference type="EMBL" id="MEY8014150.1"/>
    </source>
</evidence>
<gene>
    <name evidence="2" type="ORF">AB8998_03310</name>
</gene>
<dbReference type="CDD" id="cd07067">
    <property type="entry name" value="HP_PGM_like"/>
    <property type="match status" value="1"/>
</dbReference>
<dbReference type="Proteomes" id="UP001564760">
    <property type="component" value="Unassembled WGS sequence"/>
</dbReference>
<dbReference type="SUPFAM" id="SSF140459">
    <property type="entry name" value="PE/PPE dimer-like"/>
    <property type="match status" value="1"/>
</dbReference>
<feature type="domain" description="PE" evidence="1">
    <location>
        <begin position="4"/>
        <end position="93"/>
    </location>
</feature>
<dbReference type="Gene3D" id="1.10.287.850">
    <property type="entry name" value="HP0062-like domain"/>
    <property type="match status" value="1"/>
</dbReference>
<accession>A0ABV4BV16</accession>
<dbReference type="InterPro" id="IPR029033">
    <property type="entry name" value="His_PPase_superfam"/>
</dbReference>
<dbReference type="InterPro" id="IPR000084">
    <property type="entry name" value="PE-PGRS_N"/>
</dbReference>
<dbReference type="InterPro" id="IPR013078">
    <property type="entry name" value="His_Pase_superF_clade-1"/>
</dbReference>
<evidence type="ECO:0000259" key="1">
    <source>
        <dbReference type="Pfam" id="PF00934"/>
    </source>
</evidence>